<keyword evidence="2" id="KW-1185">Reference proteome</keyword>
<proteinExistence type="predicted"/>
<evidence type="ECO:0000313" key="2">
    <source>
        <dbReference type="Proteomes" id="UP000799771"/>
    </source>
</evidence>
<evidence type="ECO:0000313" key="1">
    <source>
        <dbReference type="EMBL" id="KAF2134670.1"/>
    </source>
</evidence>
<reference evidence="1" key="1">
    <citation type="journal article" date="2020" name="Stud. Mycol.">
        <title>101 Dothideomycetes genomes: a test case for predicting lifestyles and emergence of pathogens.</title>
        <authorList>
            <person name="Haridas S."/>
            <person name="Albert R."/>
            <person name="Binder M."/>
            <person name="Bloem J."/>
            <person name="Labutti K."/>
            <person name="Salamov A."/>
            <person name="Andreopoulos B."/>
            <person name="Baker S."/>
            <person name="Barry K."/>
            <person name="Bills G."/>
            <person name="Bluhm B."/>
            <person name="Cannon C."/>
            <person name="Castanera R."/>
            <person name="Culley D."/>
            <person name="Daum C."/>
            <person name="Ezra D."/>
            <person name="Gonzalez J."/>
            <person name="Henrissat B."/>
            <person name="Kuo A."/>
            <person name="Liang C."/>
            <person name="Lipzen A."/>
            <person name="Lutzoni F."/>
            <person name="Magnuson J."/>
            <person name="Mondo S."/>
            <person name="Nolan M."/>
            <person name="Ohm R."/>
            <person name="Pangilinan J."/>
            <person name="Park H.-J."/>
            <person name="Ramirez L."/>
            <person name="Alfaro M."/>
            <person name="Sun H."/>
            <person name="Tritt A."/>
            <person name="Yoshinaga Y."/>
            <person name="Zwiers L.-H."/>
            <person name="Turgeon B."/>
            <person name="Goodwin S."/>
            <person name="Spatafora J."/>
            <person name="Crous P."/>
            <person name="Grigoriev I."/>
        </authorList>
    </citation>
    <scope>NUCLEOTIDE SEQUENCE</scope>
    <source>
        <strain evidence="1">CBS 119687</strain>
    </source>
</reference>
<dbReference type="EMBL" id="ML977497">
    <property type="protein sequence ID" value="KAF2134670.1"/>
    <property type="molecule type" value="Genomic_DNA"/>
</dbReference>
<sequence>MEIRLKPFELLDVDEVFTPGIKELKVLIELTVVVTLVVIIEVADELDGKFKLELGVLLCVRFDREEDDSGNEISVVFIVYAGGSVTLDEEPVGLSGEVNATDVILAKDSVKELCSPLGELEPEIGGLEVSDSDTKEEGDTLLGINEVASEEELVEGTPVGEVD</sequence>
<gene>
    <name evidence="1" type="ORF">P153DRAFT_380484</name>
</gene>
<dbReference type="GeneID" id="54410365"/>
<name>A0A6A6AS96_9PLEO</name>
<accession>A0A6A6AS96</accession>
<dbReference type="AlphaFoldDB" id="A0A6A6AS96"/>
<protein>
    <submittedName>
        <fullName evidence="1">Uncharacterized protein</fullName>
    </submittedName>
</protein>
<dbReference type="Proteomes" id="UP000799771">
    <property type="component" value="Unassembled WGS sequence"/>
</dbReference>
<dbReference type="RefSeq" id="XP_033529057.1">
    <property type="nucleotide sequence ID" value="XM_033669933.1"/>
</dbReference>
<organism evidence="1 2">
    <name type="scientific">Dothidotthia symphoricarpi CBS 119687</name>
    <dbReference type="NCBI Taxonomy" id="1392245"/>
    <lineage>
        <taxon>Eukaryota</taxon>
        <taxon>Fungi</taxon>
        <taxon>Dikarya</taxon>
        <taxon>Ascomycota</taxon>
        <taxon>Pezizomycotina</taxon>
        <taxon>Dothideomycetes</taxon>
        <taxon>Pleosporomycetidae</taxon>
        <taxon>Pleosporales</taxon>
        <taxon>Dothidotthiaceae</taxon>
        <taxon>Dothidotthia</taxon>
    </lineage>
</organism>